<feature type="compositionally biased region" description="Acidic residues" evidence="1">
    <location>
        <begin position="276"/>
        <end position="297"/>
    </location>
</feature>
<reference evidence="3 4" key="1">
    <citation type="submission" date="2014-11" db="EMBL/GenBank/DDBJ databases">
        <authorList>
            <person name="Zhu J."/>
            <person name="Qi W."/>
            <person name="Song R."/>
        </authorList>
    </citation>
    <scope>NUCLEOTIDE SEQUENCE [LARGE SCALE GENOMIC DNA]</scope>
</reference>
<feature type="chain" id="PRO_5005187930" description="EF-hand domain-containing protein" evidence="2">
    <location>
        <begin position="20"/>
        <end position="822"/>
    </location>
</feature>
<evidence type="ECO:0000313" key="3">
    <source>
        <dbReference type="EMBL" id="CEM05489.1"/>
    </source>
</evidence>
<feature type="region of interest" description="Disordered" evidence="1">
    <location>
        <begin position="167"/>
        <end position="301"/>
    </location>
</feature>
<evidence type="ECO:0008006" key="5">
    <source>
        <dbReference type="Google" id="ProtNLM"/>
    </source>
</evidence>
<sequence length="822" mass="92410">MKFICMILVSSWLIPFLTGLPSNHSANSQEADFLLKQLLKKSFMSLRRGSGATKAKAHHHMHVKLTHERGKQQQETSELSQGENRGIVEYLKGLTEGLRREKETGRMKDAAMMRLRQEIRDQNKLMKGMLREFAHMLRPDLQMTEEATDDIWAVPTPEHHLFEALGIQGPHPIHPPTTVVSGTSEGCDEEMERPREPPRPLPTSPPKAITRAPPMEEESEEESEQGSDTESEFSDTESEGSESKSESESGSEHEVENALLRGPPRPMVVEPVPPESDMESDEDRQSEESGYESEDEAPSDRMLMVSKLQKSANVTLTNRRGSLHSDRLPEGCGYAEWVMCMLRHKRSLAAFDFSADGVTSIMEATYVFFLLDINKNLRIDTKAADDCTNRDDSEDMRLCPGEHFILDVFLELTVSGVLDFHQFHCALTKLIEASGIRKGEHVQICHEHVMQWWTVVNLNHDEHMDLLEWIPVSQYILLTASFVPDPPLDPMKLPRLHAIKSMFATFGLAWTKGIERSSADTVMALSEMCLPTPFTLYAAAAHFDAMIALQFGEPGGPHELWSQPPGDEGDVLCMMAPHKCIHKETKNATTAEFCWDFRKMSGASRTRTGKTMTPADLVAEGIHEDVFTEVFNIKGLYRALQHARASSLSPLSNDDGTFDPQPPILPITIVELWLMYEFLPFDTNNDYALNAVEYYHKHMFNKEFLHRSKWAYASHFMLPTKVGKPDGCPLSPETVSRSLIEIQSPTGHGHVELCDIRLSLLAALECAHPANVLNSTAVFLNQTQGDTRSMNRSHARLSANSSIDDAYRSSIEQLFKLSQGIE</sequence>
<dbReference type="AlphaFoldDB" id="A0A0G4F0U7"/>
<gene>
    <name evidence="3" type="ORF">Vbra_2473</name>
</gene>
<keyword evidence="2" id="KW-0732">Signal</keyword>
<dbReference type="VEuPathDB" id="CryptoDB:Vbra_2473"/>
<dbReference type="EMBL" id="CDMY01000359">
    <property type="protein sequence ID" value="CEM05489.1"/>
    <property type="molecule type" value="Genomic_DNA"/>
</dbReference>
<evidence type="ECO:0000256" key="1">
    <source>
        <dbReference type="SAM" id="MobiDB-lite"/>
    </source>
</evidence>
<evidence type="ECO:0000313" key="4">
    <source>
        <dbReference type="Proteomes" id="UP000041254"/>
    </source>
</evidence>
<evidence type="ECO:0000256" key="2">
    <source>
        <dbReference type="SAM" id="SignalP"/>
    </source>
</evidence>
<feature type="signal peptide" evidence="2">
    <location>
        <begin position="1"/>
        <end position="19"/>
    </location>
</feature>
<accession>A0A0G4F0U7</accession>
<dbReference type="Proteomes" id="UP000041254">
    <property type="component" value="Unassembled WGS sequence"/>
</dbReference>
<organism evidence="3 4">
    <name type="scientific">Vitrella brassicaformis (strain CCMP3155)</name>
    <dbReference type="NCBI Taxonomy" id="1169540"/>
    <lineage>
        <taxon>Eukaryota</taxon>
        <taxon>Sar</taxon>
        <taxon>Alveolata</taxon>
        <taxon>Colpodellida</taxon>
        <taxon>Vitrellaceae</taxon>
        <taxon>Vitrella</taxon>
    </lineage>
</organism>
<keyword evidence="4" id="KW-1185">Reference proteome</keyword>
<feature type="compositionally biased region" description="Acidic residues" evidence="1">
    <location>
        <begin position="215"/>
        <end position="240"/>
    </location>
</feature>
<dbReference type="InParanoid" id="A0A0G4F0U7"/>
<name>A0A0G4F0U7_VITBC</name>
<feature type="compositionally biased region" description="Basic and acidic residues" evidence="1">
    <location>
        <begin position="241"/>
        <end position="256"/>
    </location>
</feature>
<protein>
    <recommendedName>
        <fullName evidence="5">EF-hand domain-containing protein</fullName>
    </recommendedName>
</protein>
<proteinExistence type="predicted"/>
<feature type="compositionally biased region" description="Pro residues" evidence="1">
    <location>
        <begin position="263"/>
        <end position="274"/>
    </location>
</feature>